<dbReference type="HAMAP" id="MF_00386">
    <property type="entry name" value="UPF0161_YidD"/>
    <property type="match status" value="1"/>
</dbReference>
<dbReference type="EMBL" id="NGKU01000001">
    <property type="protein sequence ID" value="OTN77307.1"/>
    <property type="molecule type" value="Genomic_DNA"/>
</dbReference>
<evidence type="ECO:0000313" key="2">
    <source>
        <dbReference type="EMBL" id="OTN77307.1"/>
    </source>
</evidence>
<dbReference type="SMART" id="SM01234">
    <property type="entry name" value="Haemolytic"/>
    <property type="match status" value="1"/>
</dbReference>
<protein>
    <recommendedName>
        <fullName evidence="1">Putative membrane protein insertion efficiency factor</fullName>
    </recommendedName>
</protein>
<comment type="function">
    <text evidence="1">Could be involved in insertion of integral membrane proteins into the membrane.</text>
</comment>
<dbReference type="PANTHER" id="PTHR33383">
    <property type="entry name" value="MEMBRANE PROTEIN INSERTION EFFICIENCY FACTOR-RELATED"/>
    <property type="match status" value="1"/>
</dbReference>
<dbReference type="AlphaFoldDB" id="A0A242A8C9"/>
<dbReference type="PANTHER" id="PTHR33383:SF1">
    <property type="entry name" value="MEMBRANE PROTEIN INSERTION EFFICIENCY FACTOR-RELATED"/>
    <property type="match status" value="1"/>
</dbReference>
<gene>
    <name evidence="2" type="ORF">A5886_002406</name>
</gene>
<dbReference type="Proteomes" id="UP000195043">
    <property type="component" value="Unassembled WGS sequence"/>
</dbReference>
<sequence>MLCPSFFSSGCESMIEKEAYLMSKLLIGLVRFYQRFISPLFPPSCRYYPTCSSYMIQAIQVHGAVKGTTMGISRILRCHPFVKGGIDYVPRHFSLKRNTVDTEKPIYRSYKKK</sequence>
<dbReference type="InterPro" id="IPR002696">
    <property type="entry name" value="Membr_insert_effic_factor_YidD"/>
</dbReference>
<keyword evidence="1" id="KW-0472">Membrane</keyword>
<keyword evidence="1" id="KW-1003">Cell membrane</keyword>
<dbReference type="Pfam" id="PF01809">
    <property type="entry name" value="YidD"/>
    <property type="match status" value="1"/>
</dbReference>
<evidence type="ECO:0000313" key="3">
    <source>
        <dbReference type="Proteomes" id="UP000195043"/>
    </source>
</evidence>
<comment type="subcellular location">
    <subcellularLocation>
        <location evidence="1">Cell membrane</location>
        <topology evidence="1">Peripheral membrane protein</topology>
        <orientation evidence="1">Cytoplasmic side</orientation>
    </subcellularLocation>
</comment>
<comment type="caution">
    <text evidence="2">The sequence shown here is derived from an EMBL/GenBank/DDBJ whole genome shotgun (WGS) entry which is preliminary data.</text>
</comment>
<dbReference type="STRING" id="1834191.A5886_002406"/>
<keyword evidence="3" id="KW-1185">Reference proteome</keyword>
<evidence type="ECO:0000256" key="1">
    <source>
        <dbReference type="HAMAP-Rule" id="MF_00386"/>
    </source>
</evidence>
<dbReference type="NCBIfam" id="TIGR00278">
    <property type="entry name" value="membrane protein insertion efficiency factor YidD"/>
    <property type="match status" value="1"/>
</dbReference>
<proteinExistence type="inferred from homology"/>
<reference evidence="2 3" key="1">
    <citation type="submission" date="2017-05" db="EMBL/GenBank/DDBJ databases">
        <title>The Genome Sequence of Enterococcus sp. 8G7_MSG3316.</title>
        <authorList>
            <consortium name="The Broad Institute Genomics Platform"/>
            <consortium name="The Broad Institute Genomic Center for Infectious Diseases"/>
            <person name="Earl A."/>
            <person name="Manson A."/>
            <person name="Schwartman J."/>
            <person name="Gilmore M."/>
            <person name="Abouelleil A."/>
            <person name="Cao P."/>
            <person name="Chapman S."/>
            <person name="Cusick C."/>
            <person name="Shea T."/>
            <person name="Young S."/>
            <person name="Neafsey D."/>
            <person name="Nusbaum C."/>
            <person name="Birren B."/>
        </authorList>
    </citation>
    <scope>NUCLEOTIDE SEQUENCE [LARGE SCALE GENOMIC DNA]</scope>
    <source>
        <strain evidence="2 3">8G7_MSG3316</strain>
    </source>
</reference>
<organism evidence="2 3">
    <name type="scientific">Candidatus Enterococcus testudinis</name>
    <dbReference type="NCBI Taxonomy" id="1834191"/>
    <lineage>
        <taxon>Bacteria</taxon>
        <taxon>Bacillati</taxon>
        <taxon>Bacillota</taxon>
        <taxon>Bacilli</taxon>
        <taxon>Lactobacillales</taxon>
        <taxon>Enterococcaceae</taxon>
        <taxon>Enterococcus</taxon>
    </lineage>
</organism>
<name>A0A242A8C9_9ENTE</name>
<dbReference type="GO" id="GO:0005886">
    <property type="term" value="C:plasma membrane"/>
    <property type="evidence" value="ECO:0007669"/>
    <property type="project" value="UniProtKB-SubCell"/>
</dbReference>
<accession>A0A242A8C9</accession>
<comment type="similarity">
    <text evidence="1">Belongs to the UPF0161 family.</text>
</comment>